<feature type="compositionally biased region" description="Polar residues" evidence="12">
    <location>
        <begin position="223"/>
        <end position="246"/>
    </location>
</feature>
<evidence type="ECO:0000256" key="8">
    <source>
        <dbReference type="ARBA" id="ARBA00023015"/>
    </source>
</evidence>
<gene>
    <name evidence="15" type="primary">LOC110124220</name>
</gene>
<evidence type="ECO:0000256" key="1">
    <source>
        <dbReference type="ARBA" id="ARBA00000707"/>
    </source>
</evidence>
<evidence type="ECO:0000256" key="6">
    <source>
        <dbReference type="ARBA" id="ARBA00022801"/>
    </source>
</evidence>
<proteinExistence type="predicted"/>
<evidence type="ECO:0000259" key="13">
    <source>
        <dbReference type="PROSITE" id="PS50957"/>
    </source>
</evidence>
<dbReference type="Proteomes" id="UP001652640">
    <property type="component" value="Chromosome 9"/>
</dbReference>
<evidence type="ECO:0000256" key="3">
    <source>
        <dbReference type="ARBA" id="ARBA00012759"/>
    </source>
</evidence>
<evidence type="ECO:0000313" key="14">
    <source>
        <dbReference type="Proteomes" id="UP001652640"/>
    </source>
</evidence>
<dbReference type="PANTHER" id="PTHR14159:SF0">
    <property type="entry name" value="ATAXIN-3-RELATED"/>
    <property type="match status" value="1"/>
</dbReference>
<dbReference type="PROSITE" id="PS50330">
    <property type="entry name" value="UIM"/>
    <property type="match status" value="3"/>
</dbReference>
<keyword evidence="9" id="KW-0804">Transcription</keyword>
<keyword evidence="5" id="KW-0833">Ubl conjugation pathway</keyword>
<dbReference type="EC" id="3.4.19.12" evidence="3"/>
<evidence type="ECO:0000256" key="10">
    <source>
        <dbReference type="ARBA" id="ARBA00023242"/>
    </source>
</evidence>
<reference evidence="15" key="2">
    <citation type="submission" date="2025-08" db="UniProtKB">
        <authorList>
            <consortium name="RefSeq"/>
        </authorList>
    </citation>
    <scope>IDENTIFICATION</scope>
    <source>
        <tissue evidence="15">Tongue muscle</tissue>
    </source>
</reference>
<keyword evidence="6" id="KW-0378">Hydrolase</keyword>
<dbReference type="InterPro" id="IPR003903">
    <property type="entry name" value="UIM_dom"/>
</dbReference>
<keyword evidence="4" id="KW-0645">Protease</keyword>
<name>A0ABM4IJD0_ODOVR</name>
<feature type="compositionally biased region" description="Polar residues" evidence="12">
    <location>
        <begin position="190"/>
        <end position="208"/>
    </location>
</feature>
<protein>
    <recommendedName>
        <fullName evidence="3">ubiquitinyl hydrolase 1</fullName>
        <ecNumber evidence="3">3.4.19.12</ecNumber>
    </recommendedName>
</protein>
<sequence>MDDSGFFSIQVISNALKVWRLELILFNSPEYQRLRIDPINERSFICNYKEHWFTVRKLGKQWFNLNSLLTGPELISDTYLALFLAQLQQEGYSIFVVKGDLPDCEADQLLQMIRVQQMHRPKLIGEELAQLKEQRVQKTDLEHVLEVNDGTSMLDEDEEDLQRALALSCQEIDMEDEEADLRRAIQLSMQGTSRNRCQDIPQTSGSHPTSEELQKRREAYFEKQQQQAPPGQLTNLCEKSSTSSEAPDSDLGDSMSEEDMLQAAVTMSLETVRSNLKTEGKKSYLSQII</sequence>
<comment type="catalytic activity">
    <reaction evidence="1">
        <text>Thiol-dependent hydrolysis of ester, thioester, amide, peptide and isopeptide bonds formed by the C-terminal Gly of ubiquitin (a 76-residue protein attached to proteins as an intracellular targeting signal).</text>
        <dbReference type="EC" id="3.4.19.12"/>
    </reaction>
</comment>
<dbReference type="Pfam" id="PF02809">
    <property type="entry name" value="UIM"/>
    <property type="match status" value="3"/>
</dbReference>
<organism evidence="14 15">
    <name type="scientific">Odocoileus virginianus</name>
    <name type="common">White-tailed deer</name>
    <dbReference type="NCBI Taxonomy" id="9874"/>
    <lineage>
        <taxon>Eukaryota</taxon>
        <taxon>Metazoa</taxon>
        <taxon>Chordata</taxon>
        <taxon>Craniata</taxon>
        <taxon>Vertebrata</taxon>
        <taxon>Euteleostomi</taxon>
        <taxon>Mammalia</taxon>
        <taxon>Eutheria</taxon>
        <taxon>Laurasiatheria</taxon>
        <taxon>Artiodactyla</taxon>
        <taxon>Ruminantia</taxon>
        <taxon>Pecora</taxon>
        <taxon>Cervidae</taxon>
        <taxon>Odocoileinae</taxon>
        <taxon>Odocoileus</taxon>
    </lineage>
</organism>
<dbReference type="InterPro" id="IPR006155">
    <property type="entry name" value="Josephin"/>
</dbReference>
<dbReference type="Pfam" id="PF02099">
    <property type="entry name" value="Josephin"/>
    <property type="match status" value="1"/>
</dbReference>
<evidence type="ECO:0000256" key="7">
    <source>
        <dbReference type="ARBA" id="ARBA00022807"/>
    </source>
</evidence>
<comment type="subcellular location">
    <subcellularLocation>
        <location evidence="2">Nucleus</location>
    </subcellularLocation>
</comment>
<dbReference type="PANTHER" id="PTHR14159">
    <property type="entry name" value="ATAXIN-3-RELATED"/>
    <property type="match status" value="1"/>
</dbReference>
<accession>A0ABM4IJD0</accession>
<keyword evidence="8" id="KW-0805">Transcription regulation</keyword>
<dbReference type="PROSITE" id="PS50957">
    <property type="entry name" value="JOSEPHIN"/>
    <property type="match status" value="1"/>
</dbReference>
<evidence type="ECO:0000256" key="5">
    <source>
        <dbReference type="ARBA" id="ARBA00022786"/>
    </source>
</evidence>
<keyword evidence="10" id="KW-0539">Nucleus</keyword>
<feature type="compositionally biased region" description="Acidic residues" evidence="12">
    <location>
        <begin position="247"/>
        <end position="256"/>
    </location>
</feature>
<comment type="caution">
    <text evidence="11">Lacks conserved residue(s) required for the propagation of feature annotation.</text>
</comment>
<evidence type="ECO:0000256" key="2">
    <source>
        <dbReference type="ARBA" id="ARBA00004123"/>
    </source>
</evidence>
<keyword evidence="14" id="KW-1185">Reference proteome</keyword>
<keyword evidence="7" id="KW-0788">Thiol protease</keyword>
<dbReference type="RefSeq" id="XP_070327934.1">
    <property type="nucleotide sequence ID" value="XM_070471833.1"/>
</dbReference>
<evidence type="ECO:0000313" key="15">
    <source>
        <dbReference type="RefSeq" id="XP_070327934.1"/>
    </source>
</evidence>
<dbReference type="Pfam" id="PF16619">
    <property type="entry name" value="SUIM_assoc"/>
    <property type="match status" value="1"/>
</dbReference>
<feature type="region of interest" description="Disordered" evidence="12">
    <location>
        <begin position="190"/>
        <end position="256"/>
    </location>
</feature>
<dbReference type="PRINTS" id="PR01233">
    <property type="entry name" value="JOSEPHIN"/>
</dbReference>
<dbReference type="InterPro" id="IPR033865">
    <property type="entry name" value="Ataxin-3"/>
</dbReference>
<feature type="compositionally biased region" description="Basic and acidic residues" evidence="12">
    <location>
        <begin position="209"/>
        <end position="221"/>
    </location>
</feature>
<evidence type="ECO:0000256" key="11">
    <source>
        <dbReference type="PROSITE-ProRule" id="PRU00331"/>
    </source>
</evidence>
<reference evidence="14" key="1">
    <citation type="journal article" date="2022" name="J. Hered.">
        <title>A De Novo Chromosome-Level Genome Assembly of the White-Tailed Deer, Odocoileus Virginianus.</title>
        <authorList>
            <person name="London E.W."/>
            <person name="Roca A.L."/>
            <person name="Novakofski J.E."/>
            <person name="Mateus-Pinilla N.E."/>
        </authorList>
    </citation>
    <scope>NUCLEOTIDE SEQUENCE [LARGE SCALE GENOMIC DNA]</scope>
</reference>
<dbReference type="GeneID" id="110124220"/>
<evidence type="ECO:0000256" key="9">
    <source>
        <dbReference type="ARBA" id="ARBA00023163"/>
    </source>
</evidence>
<feature type="domain" description="Josephin" evidence="13">
    <location>
        <begin position="1"/>
        <end position="112"/>
    </location>
</feature>
<dbReference type="SMART" id="SM01246">
    <property type="entry name" value="Josephin"/>
    <property type="match status" value="1"/>
</dbReference>
<dbReference type="SMART" id="SM00726">
    <property type="entry name" value="UIM"/>
    <property type="match status" value="3"/>
</dbReference>
<evidence type="ECO:0000256" key="12">
    <source>
        <dbReference type="SAM" id="MobiDB-lite"/>
    </source>
</evidence>
<dbReference type="Gene3D" id="3.90.70.40">
    <property type="match status" value="1"/>
</dbReference>
<evidence type="ECO:0000256" key="4">
    <source>
        <dbReference type="ARBA" id="ARBA00022670"/>
    </source>
</evidence>